<evidence type="ECO:0000313" key="7">
    <source>
        <dbReference type="Proteomes" id="UP000292424"/>
    </source>
</evidence>
<feature type="domain" description="PASTA" evidence="5">
    <location>
        <begin position="651"/>
        <end position="708"/>
    </location>
</feature>
<dbReference type="KEGG" id="arac:E0W69_020205"/>
<dbReference type="PROSITE" id="PS51178">
    <property type="entry name" value="PASTA"/>
    <property type="match status" value="1"/>
</dbReference>
<dbReference type="GO" id="GO:0004180">
    <property type="term" value="F:carboxypeptidase activity"/>
    <property type="evidence" value="ECO:0007669"/>
    <property type="project" value="UniProtKB-KW"/>
</dbReference>
<dbReference type="SUPFAM" id="SSF56601">
    <property type="entry name" value="beta-lactamase/transpeptidase-like"/>
    <property type="match status" value="1"/>
</dbReference>
<dbReference type="GO" id="GO:0071555">
    <property type="term" value="P:cell wall organization"/>
    <property type="evidence" value="ECO:0007669"/>
    <property type="project" value="TreeGrafter"/>
</dbReference>
<organism evidence="6 7">
    <name type="scientific">Rhizosphaericola mali</name>
    <dbReference type="NCBI Taxonomy" id="2545455"/>
    <lineage>
        <taxon>Bacteria</taxon>
        <taxon>Pseudomonadati</taxon>
        <taxon>Bacteroidota</taxon>
        <taxon>Chitinophagia</taxon>
        <taxon>Chitinophagales</taxon>
        <taxon>Chitinophagaceae</taxon>
        <taxon>Rhizosphaericola</taxon>
    </lineage>
</organism>
<name>A0A5P2GB07_9BACT</name>
<keyword evidence="4" id="KW-1133">Transmembrane helix</keyword>
<dbReference type="AlphaFoldDB" id="A0A5P2GB07"/>
<dbReference type="Pfam" id="PF03717">
    <property type="entry name" value="PBP_dimer"/>
    <property type="match status" value="1"/>
</dbReference>
<evidence type="ECO:0000256" key="3">
    <source>
        <dbReference type="ARBA" id="ARBA00023136"/>
    </source>
</evidence>
<dbReference type="Gene3D" id="3.40.710.10">
    <property type="entry name" value="DD-peptidase/beta-lactamase superfamily"/>
    <property type="match status" value="1"/>
</dbReference>
<feature type="transmembrane region" description="Helical" evidence="4">
    <location>
        <begin position="12"/>
        <end position="32"/>
    </location>
</feature>
<dbReference type="InterPro" id="IPR001460">
    <property type="entry name" value="PCN-bd_Tpept"/>
</dbReference>
<dbReference type="Gene3D" id="3.90.1310.10">
    <property type="entry name" value="Penicillin-binding protein 2a (Domain 2)"/>
    <property type="match status" value="1"/>
</dbReference>
<evidence type="ECO:0000256" key="1">
    <source>
        <dbReference type="ARBA" id="ARBA00004370"/>
    </source>
</evidence>
<evidence type="ECO:0000256" key="4">
    <source>
        <dbReference type="SAM" id="Phobius"/>
    </source>
</evidence>
<dbReference type="OrthoDB" id="9804124at2"/>
<evidence type="ECO:0000259" key="5">
    <source>
        <dbReference type="PROSITE" id="PS51178"/>
    </source>
</evidence>
<keyword evidence="2" id="KW-0121">Carboxypeptidase</keyword>
<dbReference type="InterPro" id="IPR012338">
    <property type="entry name" value="Beta-lactam/transpept-like"/>
</dbReference>
<proteinExistence type="predicted"/>
<dbReference type="Pfam" id="PF00905">
    <property type="entry name" value="Transpeptidase"/>
    <property type="match status" value="1"/>
</dbReference>
<dbReference type="Proteomes" id="UP000292424">
    <property type="component" value="Chromosome"/>
</dbReference>
<dbReference type="SUPFAM" id="SSF54184">
    <property type="entry name" value="Penicillin-binding protein 2x (pbp-2x), c-terminal domain"/>
    <property type="match status" value="1"/>
</dbReference>
<dbReference type="SMART" id="SM00740">
    <property type="entry name" value="PASTA"/>
    <property type="match status" value="1"/>
</dbReference>
<accession>A0A5P2GB07</accession>
<dbReference type="PANTHER" id="PTHR30627:SF1">
    <property type="entry name" value="PEPTIDOGLYCAN D,D-TRANSPEPTIDASE FTSI"/>
    <property type="match status" value="1"/>
</dbReference>
<comment type="subcellular location">
    <subcellularLocation>
        <location evidence="1">Membrane</location>
    </subcellularLocation>
</comment>
<dbReference type="InterPro" id="IPR050515">
    <property type="entry name" value="Beta-lactam/transpept"/>
</dbReference>
<gene>
    <name evidence="6" type="ORF">E0W69_020205</name>
</gene>
<evidence type="ECO:0000256" key="2">
    <source>
        <dbReference type="ARBA" id="ARBA00022645"/>
    </source>
</evidence>
<evidence type="ECO:0000313" key="6">
    <source>
        <dbReference type="EMBL" id="QES90870.1"/>
    </source>
</evidence>
<keyword evidence="2" id="KW-0378">Hydrolase</keyword>
<keyword evidence="3 4" id="KW-0472">Membrane</keyword>
<dbReference type="GO" id="GO:0005886">
    <property type="term" value="C:plasma membrane"/>
    <property type="evidence" value="ECO:0007669"/>
    <property type="project" value="TreeGrafter"/>
</dbReference>
<protein>
    <submittedName>
        <fullName evidence="6">Transpeptidase family protein</fullName>
    </submittedName>
</protein>
<keyword evidence="2" id="KW-0645">Protease</keyword>
<keyword evidence="4" id="KW-0812">Transmembrane</keyword>
<dbReference type="PANTHER" id="PTHR30627">
    <property type="entry name" value="PEPTIDOGLYCAN D,D-TRANSPEPTIDASE"/>
    <property type="match status" value="1"/>
</dbReference>
<dbReference type="InterPro" id="IPR036138">
    <property type="entry name" value="PBP_dimer_sf"/>
</dbReference>
<dbReference type="RefSeq" id="WP_131331853.1">
    <property type="nucleotide sequence ID" value="NZ_CP044016.1"/>
</dbReference>
<dbReference type="EMBL" id="CP044016">
    <property type="protein sequence ID" value="QES90870.1"/>
    <property type="molecule type" value="Genomic_DNA"/>
</dbReference>
<reference evidence="6 7" key="1">
    <citation type="submission" date="2019-09" db="EMBL/GenBank/DDBJ databases">
        <title>Complete genome sequence of Arachidicoccus sp. B3-10 isolated from apple orchard soil.</title>
        <authorList>
            <person name="Kim H.S."/>
            <person name="Han K.-I."/>
            <person name="Suh M.K."/>
            <person name="Lee K.C."/>
            <person name="Eom M.K."/>
            <person name="Kim J.-S."/>
            <person name="Kang S.W."/>
            <person name="Sin Y."/>
            <person name="Lee J.-S."/>
        </authorList>
    </citation>
    <scope>NUCLEOTIDE SEQUENCE [LARGE SCALE GENOMIC DNA]</scope>
    <source>
        <strain evidence="6 7">B3-10</strain>
    </source>
</reference>
<sequence>MEIKKDILWRVYLCYIVVIGFCVFILVKAFIIQQVQGKYWESMSDSLHQKIESIDASRGTIYSANGQMLSTSIPQFDIYIDFGADGLRQKNGKRFRENVDSLSICLANLFKNKSAAEYKRILSTGYRERSRYFSLERKISFREYQELKKFPLVRQGRNKSGFIAEVKNIRLNPYQLLAYRTIGLDRENSQKVGLEQTYDTVLKGSTGKRLVRYIAGGVGVPVEDGNEIDPVNGRDIVTNLDTHIQEITEDALMKMMVGNEATNGCAIVMEVKTGKVRAIANLGRRPDGNYWEDYNYALTPTEPGSTFKLTTMLTLLDEHKIALNTPVNLEGGKWVINKRTVYDSEEHGKYQVTAKQALEMSSNVGMAKLTYDAFHNEPQVYVDHLKHLQLDKLTGIDLAGERHPLMYSPGSKNWSATTLPWMAFGYNLLISPLRTAMLYNAVANNGKMMQPYIVDAIQENGIEVQKFEPKVVMDSLSSSSTLRQVQECLYGVCNSPEGTGFTLLKGEPFKVAGKTGTALVANGKRGYADKVYQASFAGYFPAEDPQYTCVVVIVNRPHAAKFYGASVAGPVFKEIAERLYTLYVQPEQELKEDKRIIRKDTSNYKYEGYNADFRTVLNGFQTPYSDQGKDNFWVSFSRANDKMVATPLAIGNLKSMPDVTGLNLKDAIYICENAGLHVNAFGMGKVKEQSIKIGDPIAKGELIKLTLN</sequence>
<keyword evidence="7" id="KW-1185">Reference proteome</keyword>
<dbReference type="Gene3D" id="3.30.450.330">
    <property type="match status" value="1"/>
</dbReference>
<dbReference type="SUPFAM" id="SSF56519">
    <property type="entry name" value="Penicillin binding protein dimerisation domain"/>
    <property type="match status" value="1"/>
</dbReference>
<dbReference type="Pfam" id="PF03793">
    <property type="entry name" value="PASTA"/>
    <property type="match status" value="1"/>
</dbReference>
<dbReference type="GO" id="GO:0008658">
    <property type="term" value="F:penicillin binding"/>
    <property type="evidence" value="ECO:0007669"/>
    <property type="project" value="InterPro"/>
</dbReference>
<dbReference type="InterPro" id="IPR005543">
    <property type="entry name" value="PASTA_dom"/>
</dbReference>
<dbReference type="InterPro" id="IPR005311">
    <property type="entry name" value="PBP_dimer"/>
</dbReference>
<dbReference type="CDD" id="cd06575">
    <property type="entry name" value="PASTA_Pbp2x-like_2"/>
    <property type="match status" value="1"/>
</dbReference>